<gene>
    <name evidence="2" type="ORF">Ahy_A02g008520</name>
</gene>
<organism evidence="2 3">
    <name type="scientific">Arachis hypogaea</name>
    <name type="common">Peanut</name>
    <dbReference type="NCBI Taxonomy" id="3818"/>
    <lineage>
        <taxon>Eukaryota</taxon>
        <taxon>Viridiplantae</taxon>
        <taxon>Streptophyta</taxon>
        <taxon>Embryophyta</taxon>
        <taxon>Tracheophyta</taxon>
        <taxon>Spermatophyta</taxon>
        <taxon>Magnoliopsida</taxon>
        <taxon>eudicotyledons</taxon>
        <taxon>Gunneridae</taxon>
        <taxon>Pentapetalae</taxon>
        <taxon>rosids</taxon>
        <taxon>fabids</taxon>
        <taxon>Fabales</taxon>
        <taxon>Fabaceae</taxon>
        <taxon>Papilionoideae</taxon>
        <taxon>50 kb inversion clade</taxon>
        <taxon>dalbergioids sensu lato</taxon>
        <taxon>Dalbergieae</taxon>
        <taxon>Pterocarpus clade</taxon>
        <taxon>Arachis</taxon>
    </lineage>
</organism>
<dbReference type="PANTHER" id="PTHR33067:SF9">
    <property type="entry name" value="RNA-DIRECTED DNA POLYMERASE"/>
    <property type="match status" value="1"/>
</dbReference>
<comment type="caution">
    <text evidence="2">The sequence shown here is derived from an EMBL/GenBank/DDBJ whole genome shotgun (WGS) entry which is preliminary data.</text>
</comment>
<proteinExistence type="predicted"/>
<evidence type="ECO:0008006" key="4">
    <source>
        <dbReference type="Google" id="ProtNLM"/>
    </source>
</evidence>
<protein>
    <recommendedName>
        <fullName evidence="4">Aspartic peptidase DDI1-type domain-containing protein</fullName>
    </recommendedName>
</protein>
<feature type="region of interest" description="Disordered" evidence="1">
    <location>
        <begin position="146"/>
        <end position="169"/>
    </location>
</feature>
<dbReference type="EMBL" id="SDMP01000002">
    <property type="protein sequence ID" value="RYR73936.1"/>
    <property type="molecule type" value="Genomic_DNA"/>
</dbReference>
<dbReference type="InterPro" id="IPR021109">
    <property type="entry name" value="Peptidase_aspartic_dom_sf"/>
</dbReference>
<dbReference type="PANTHER" id="PTHR33067">
    <property type="entry name" value="RNA-DIRECTED DNA POLYMERASE-RELATED"/>
    <property type="match status" value="1"/>
</dbReference>
<evidence type="ECO:0000313" key="3">
    <source>
        <dbReference type="Proteomes" id="UP000289738"/>
    </source>
</evidence>
<sequence>MPLSLMQNLQINDLMPMDVIIKLADKTQNQAIRVVENVLVKVGNYFLPTYFVILEMEESHFHPIILGRPFLAIARALIDVERGELILRIYDKQLTFNVFKPSQEADQENKKLREDHNEALVEETSTEAQTIYLRIPLVDKQYSQKAQQLRETQEELNPPESYETSNKISLEKEATRSRVALKEIRKKTPRG</sequence>
<dbReference type="Gene3D" id="2.40.70.10">
    <property type="entry name" value="Acid Proteases"/>
    <property type="match status" value="1"/>
</dbReference>
<accession>A0A445EEJ4</accession>
<dbReference type="AlphaFoldDB" id="A0A445EEJ4"/>
<reference evidence="2 3" key="1">
    <citation type="submission" date="2019-01" db="EMBL/GenBank/DDBJ databases">
        <title>Sequencing of cultivated peanut Arachis hypogaea provides insights into genome evolution and oil improvement.</title>
        <authorList>
            <person name="Chen X."/>
        </authorList>
    </citation>
    <scope>NUCLEOTIDE SEQUENCE [LARGE SCALE GENOMIC DNA]</scope>
    <source>
        <strain evidence="3">cv. Fuhuasheng</strain>
        <tissue evidence="2">Leaves</tissue>
    </source>
</reference>
<dbReference type="Proteomes" id="UP000289738">
    <property type="component" value="Chromosome A02"/>
</dbReference>
<evidence type="ECO:0000313" key="2">
    <source>
        <dbReference type="EMBL" id="RYR73936.1"/>
    </source>
</evidence>
<keyword evidence="3" id="KW-1185">Reference proteome</keyword>
<name>A0A445EEJ4_ARAHY</name>
<evidence type="ECO:0000256" key="1">
    <source>
        <dbReference type="SAM" id="MobiDB-lite"/>
    </source>
</evidence>